<dbReference type="InterPro" id="IPR036378">
    <property type="entry name" value="FAS1_dom_sf"/>
</dbReference>
<organism evidence="12 13">
    <name type="scientific">Punica granatum</name>
    <name type="common">Pomegranate</name>
    <dbReference type="NCBI Taxonomy" id="22663"/>
    <lineage>
        <taxon>Eukaryota</taxon>
        <taxon>Viridiplantae</taxon>
        <taxon>Streptophyta</taxon>
        <taxon>Embryophyta</taxon>
        <taxon>Tracheophyta</taxon>
        <taxon>Spermatophyta</taxon>
        <taxon>Magnoliopsida</taxon>
        <taxon>eudicotyledons</taxon>
        <taxon>Gunneridae</taxon>
        <taxon>Pentapetalae</taxon>
        <taxon>rosids</taxon>
        <taxon>malvids</taxon>
        <taxon>Myrtales</taxon>
        <taxon>Lythraceae</taxon>
        <taxon>Punica</taxon>
    </lineage>
</organism>
<keyword evidence="4" id="KW-0336">GPI-anchor</keyword>
<sequence length="420" mass="43835">MQLCGCGHLVVLLPLLLLSAFAAAPSRAHNITALLAKHLSFSTFSNYLTQTHLADEISARTTITVLAVDDDAMSGLLASHPTLGTIKNILSLHVLLDYFGTRKLHQLTDGSALVATLFQASGSAPGSTGFVNITNIKGGKVALGPQDNGGVLDVYFVKSLEEIPYNISVLQISKILPSAEAAAPAPDPAQTNLTALMSGHGCKEFADTLSASPHALNTYKDNVVGGLTMFCPSDGPFKAFQPRFDNLTTADRVSFLEFYGVPVYMSISMLQSNNGPMNTLATDGPKKFGLIVQNDGEEVTLKTKVNTVKTSGTIFDQQPLAIYSVDGVLLPEELSEAVAGPVLAPTPAPEKAADTPDAANSPKAPKHQSPPAPTSANPPADSPDGGAADESADGKSSSPGFGNERIHVVVLALFSGAFLL</sequence>
<evidence type="ECO:0000256" key="6">
    <source>
        <dbReference type="ARBA" id="ARBA00022737"/>
    </source>
</evidence>
<evidence type="ECO:0000313" key="12">
    <source>
        <dbReference type="EMBL" id="PKI64148.1"/>
    </source>
</evidence>
<evidence type="ECO:0000256" key="9">
    <source>
        <dbReference type="ARBA" id="ARBA00023180"/>
    </source>
</evidence>
<evidence type="ECO:0000313" key="13">
    <source>
        <dbReference type="Proteomes" id="UP000233551"/>
    </source>
</evidence>
<comment type="function">
    <text evidence="11">May be a cell surface adhesion protein.</text>
</comment>
<dbReference type="FunFam" id="2.30.180.10:FF:000010">
    <property type="entry name" value="Fasciclin-like arabinogalactan protein 2"/>
    <property type="match status" value="1"/>
</dbReference>
<dbReference type="PANTHER" id="PTHR32382">
    <property type="entry name" value="FASCICLIN-LIKE ARABINOGALACTAN PROTEIN"/>
    <property type="match status" value="1"/>
</dbReference>
<name>A0A2I0K6H4_PUNGR</name>
<proteinExistence type="inferred from homology"/>
<dbReference type="SMART" id="SM00554">
    <property type="entry name" value="FAS1"/>
    <property type="match status" value="1"/>
</dbReference>
<evidence type="ECO:0000256" key="8">
    <source>
        <dbReference type="ARBA" id="ARBA00023136"/>
    </source>
</evidence>
<reference evidence="12 13" key="1">
    <citation type="submission" date="2017-11" db="EMBL/GenBank/DDBJ databases">
        <title>De-novo sequencing of pomegranate (Punica granatum L.) genome.</title>
        <authorList>
            <person name="Akparov Z."/>
            <person name="Amiraslanov A."/>
            <person name="Hajiyeva S."/>
            <person name="Abbasov M."/>
            <person name="Kaur K."/>
            <person name="Hamwieh A."/>
            <person name="Solovyev V."/>
            <person name="Salamov A."/>
            <person name="Braich B."/>
            <person name="Kosarev P."/>
            <person name="Mahmoud A."/>
            <person name="Hajiyev E."/>
            <person name="Babayeva S."/>
            <person name="Izzatullayeva V."/>
            <person name="Mammadov A."/>
            <person name="Mammadov A."/>
            <person name="Sharifova S."/>
            <person name="Ojaghi J."/>
            <person name="Eynullazada K."/>
            <person name="Bayramov B."/>
            <person name="Abdulazimova A."/>
            <person name="Shahmuradov I."/>
        </authorList>
    </citation>
    <scope>NUCLEOTIDE SEQUENCE [LARGE SCALE GENOMIC DNA]</scope>
    <source>
        <strain evidence="13">cv. AG2017</strain>
        <tissue evidence="12">Leaf</tissue>
    </source>
</reference>
<comment type="subcellular location">
    <subcellularLocation>
        <location evidence="1">Cell membrane</location>
        <topology evidence="1">Lipid-anchor</topology>
        <topology evidence="1">GPI-anchor</topology>
    </subcellularLocation>
</comment>
<keyword evidence="6" id="KW-0677">Repeat</keyword>
<keyword evidence="10" id="KW-0449">Lipoprotein</keyword>
<dbReference type="InterPro" id="IPR000782">
    <property type="entry name" value="FAS1_domain"/>
</dbReference>
<evidence type="ECO:0000256" key="4">
    <source>
        <dbReference type="ARBA" id="ARBA00022622"/>
    </source>
</evidence>
<dbReference type="PROSITE" id="PS50213">
    <property type="entry name" value="FAS1"/>
    <property type="match status" value="2"/>
</dbReference>
<dbReference type="GO" id="GO:0005886">
    <property type="term" value="C:plasma membrane"/>
    <property type="evidence" value="ECO:0007669"/>
    <property type="project" value="UniProtKB-SubCell"/>
</dbReference>
<dbReference type="OrthoDB" id="682048at2759"/>
<keyword evidence="7" id="KW-0654">Proteoglycan</keyword>
<accession>A0A2I0K6H4</accession>
<dbReference type="SUPFAM" id="SSF82153">
    <property type="entry name" value="FAS1 domain"/>
    <property type="match status" value="2"/>
</dbReference>
<dbReference type="Gene3D" id="2.30.180.10">
    <property type="entry name" value="FAS1 domain"/>
    <property type="match status" value="2"/>
</dbReference>
<gene>
    <name evidence="12" type="ORF">CRG98_015492</name>
</gene>
<evidence type="ECO:0000256" key="10">
    <source>
        <dbReference type="ARBA" id="ARBA00023288"/>
    </source>
</evidence>
<keyword evidence="8" id="KW-0472">Membrane</keyword>
<comment type="similarity">
    <text evidence="2">Belongs to the fasciclin-like AGP family.</text>
</comment>
<evidence type="ECO:0000256" key="3">
    <source>
        <dbReference type="ARBA" id="ARBA00022475"/>
    </source>
</evidence>
<dbReference type="Proteomes" id="UP000233551">
    <property type="component" value="Unassembled WGS sequence"/>
</dbReference>
<keyword evidence="9" id="KW-0325">Glycoprotein</keyword>
<evidence type="ECO:0000256" key="2">
    <source>
        <dbReference type="ARBA" id="ARBA00007843"/>
    </source>
</evidence>
<evidence type="ECO:0000256" key="5">
    <source>
        <dbReference type="ARBA" id="ARBA00022729"/>
    </source>
</evidence>
<dbReference type="PANTHER" id="PTHR32382:SF4">
    <property type="entry name" value="FASCICLIN-LIKE ARABINOGALACTAN PROTEIN 1"/>
    <property type="match status" value="1"/>
</dbReference>
<evidence type="ECO:0000256" key="7">
    <source>
        <dbReference type="ARBA" id="ARBA00022974"/>
    </source>
</evidence>
<dbReference type="AlphaFoldDB" id="A0A2I0K6H4"/>
<keyword evidence="5" id="KW-0732">Signal</keyword>
<dbReference type="EMBL" id="PGOL01000850">
    <property type="protein sequence ID" value="PKI64148.1"/>
    <property type="molecule type" value="Genomic_DNA"/>
</dbReference>
<dbReference type="FunFam" id="2.30.180.10:FF:000008">
    <property type="entry name" value="Fasciclin-like arabinogalactan protein 10"/>
    <property type="match status" value="1"/>
</dbReference>
<dbReference type="GO" id="GO:0098552">
    <property type="term" value="C:side of membrane"/>
    <property type="evidence" value="ECO:0007669"/>
    <property type="project" value="UniProtKB-KW"/>
</dbReference>
<dbReference type="InterPro" id="IPR033254">
    <property type="entry name" value="Plant_FLA"/>
</dbReference>
<dbReference type="STRING" id="22663.A0A2I0K6H4"/>
<evidence type="ECO:0000256" key="1">
    <source>
        <dbReference type="ARBA" id="ARBA00004609"/>
    </source>
</evidence>
<protein>
    <submittedName>
        <fullName evidence="12">Uncharacterized protein</fullName>
    </submittedName>
</protein>
<evidence type="ECO:0000256" key="11">
    <source>
        <dbReference type="ARBA" id="ARBA00024686"/>
    </source>
</evidence>
<keyword evidence="13" id="KW-1185">Reference proteome</keyword>
<dbReference type="GO" id="GO:0048367">
    <property type="term" value="P:shoot system development"/>
    <property type="evidence" value="ECO:0007669"/>
    <property type="project" value="TreeGrafter"/>
</dbReference>
<dbReference type="GO" id="GO:0048364">
    <property type="term" value="P:root development"/>
    <property type="evidence" value="ECO:0007669"/>
    <property type="project" value="TreeGrafter"/>
</dbReference>
<keyword evidence="3" id="KW-1003">Cell membrane</keyword>
<dbReference type="GeneID" id="116212928"/>
<comment type="caution">
    <text evidence="12">The sequence shown here is derived from an EMBL/GenBank/DDBJ whole genome shotgun (WGS) entry which is preliminary data.</text>
</comment>
<dbReference type="Pfam" id="PF02469">
    <property type="entry name" value="Fasciclin"/>
    <property type="match status" value="2"/>
</dbReference>